<feature type="region of interest" description="Disordered" evidence="1">
    <location>
        <begin position="229"/>
        <end position="289"/>
    </location>
</feature>
<feature type="compositionally biased region" description="Polar residues" evidence="1">
    <location>
        <begin position="229"/>
        <end position="248"/>
    </location>
</feature>
<proteinExistence type="predicted"/>
<dbReference type="Proteomes" id="UP001212997">
    <property type="component" value="Unassembled WGS sequence"/>
</dbReference>
<sequence length="289" mass="31571">MQSFHHANPPPSGAMASTQPGLKRDLCFHLSSPDMSIDNVELLPVSAMLLTSAKSSMQAAYKLLAAQESALGQTKSAELRLLFRAIETDMERIQQLFEEPIKSEAEKGADTMEKVEDSVERARLEYWTSRHVSSGDVEEMEEIPETPPELQGKPYYYRYNGHGQFSPALLESMPAVREFLAVFNDAHESLPESGGTAPIAHGESDHAAQPQTLHLSPSKTITAITPSDQFEATGSGTDSVTEPESPTASELGRFRTEDTLPPPNSAGQNRPVVLETDTESVTEPESDEE</sequence>
<dbReference type="AlphaFoldDB" id="A0AAD5V2H4"/>
<accession>A0AAD5V2H4</accession>
<reference evidence="2" key="1">
    <citation type="submission" date="2022-07" db="EMBL/GenBank/DDBJ databases">
        <title>Genome Sequence of Physisporinus lineatus.</title>
        <authorList>
            <person name="Buettner E."/>
        </authorList>
    </citation>
    <scope>NUCLEOTIDE SEQUENCE</scope>
    <source>
        <strain evidence="2">VT162</strain>
    </source>
</reference>
<evidence type="ECO:0000313" key="3">
    <source>
        <dbReference type="Proteomes" id="UP001212997"/>
    </source>
</evidence>
<name>A0AAD5V2H4_9APHY</name>
<organism evidence="2 3">
    <name type="scientific">Meripilus lineatus</name>
    <dbReference type="NCBI Taxonomy" id="2056292"/>
    <lineage>
        <taxon>Eukaryota</taxon>
        <taxon>Fungi</taxon>
        <taxon>Dikarya</taxon>
        <taxon>Basidiomycota</taxon>
        <taxon>Agaricomycotina</taxon>
        <taxon>Agaricomycetes</taxon>
        <taxon>Polyporales</taxon>
        <taxon>Meripilaceae</taxon>
        <taxon>Meripilus</taxon>
    </lineage>
</organism>
<gene>
    <name evidence="2" type="ORF">NLI96_g8458</name>
</gene>
<keyword evidence="3" id="KW-1185">Reference proteome</keyword>
<feature type="compositionally biased region" description="Acidic residues" evidence="1">
    <location>
        <begin position="276"/>
        <end position="289"/>
    </location>
</feature>
<protein>
    <submittedName>
        <fullName evidence="2">Uncharacterized protein</fullName>
    </submittedName>
</protein>
<comment type="caution">
    <text evidence="2">The sequence shown here is derived from an EMBL/GenBank/DDBJ whole genome shotgun (WGS) entry which is preliminary data.</text>
</comment>
<dbReference type="EMBL" id="JANAWD010000384">
    <property type="protein sequence ID" value="KAJ3480294.1"/>
    <property type="molecule type" value="Genomic_DNA"/>
</dbReference>
<feature type="region of interest" description="Disordered" evidence="1">
    <location>
        <begin position="190"/>
        <end position="209"/>
    </location>
</feature>
<evidence type="ECO:0000256" key="1">
    <source>
        <dbReference type="SAM" id="MobiDB-lite"/>
    </source>
</evidence>
<evidence type="ECO:0000313" key="2">
    <source>
        <dbReference type="EMBL" id="KAJ3480294.1"/>
    </source>
</evidence>